<feature type="transmembrane region" description="Helical" evidence="2">
    <location>
        <begin position="6"/>
        <end position="26"/>
    </location>
</feature>
<evidence type="ECO:0000313" key="3">
    <source>
        <dbReference type="EMBL" id="TQQ79191.1"/>
    </source>
</evidence>
<dbReference type="Pfam" id="PF10011">
    <property type="entry name" value="DUF2254"/>
    <property type="match status" value="1"/>
</dbReference>
<evidence type="ECO:0000256" key="2">
    <source>
        <dbReference type="SAM" id="Phobius"/>
    </source>
</evidence>
<proteinExistence type="predicted"/>
<feature type="compositionally biased region" description="Basic and acidic residues" evidence="1">
    <location>
        <begin position="500"/>
        <end position="516"/>
    </location>
</feature>
<dbReference type="InterPro" id="IPR018723">
    <property type="entry name" value="DUF2254_membrane"/>
</dbReference>
<protein>
    <submittedName>
        <fullName evidence="3">DUF2254 domain-containing protein</fullName>
    </submittedName>
</protein>
<dbReference type="OrthoDB" id="337548at2157"/>
<dbReference type="EMBL" id="RKLU01000006">
    <property type="protein sequence ID" value="TQQ79191.1"/>
    <property type="molecule type" value="Genomic_DNA"/>
</dbReference>
<feature type="region of interest" description="Disordered" evidence="1">
    <location>
        <begin position="500"/>
        <end position="519"/>
    </location>
</feature>
<evidence type="ECO:0000313" key="4">
    <source>
        <dbReference type="Proteomes" id="UP000705823"/>
    </source>
</evidence>
<feature type="transmembrane region" description="Helical" evidence="2">
    <location>
        <begin position="115"/>
        <end position="133"/>
    </location>
</feature>
<feature type="transmembrane region" description="Helical" evidence="2">
    <location>
        <begin position="38"/>
        <end position="61"/>
    </location>
</feature>
<comment type="caution">
    <text evidence="3">The sequence shown here is derived from an EMBL/GenBank/DDBJ whole genome shotgun (WGS) entry which is preliminary data.</text>
</comment>
<feature type="transmembrane region" description="Helical" evidence="2">
    <location>
        <begin position="81"/>
        <end position="103"/>
    </location>
</feature>
<keyword evidence="4" id="KW-1185">Reference proteome</keyword>
<dbReference type="RefSeq" id="WP_142980460.1">
    <property type="nucleotide sequence ID" value="NZ_RKLU01000006.1"/>
</dbReference>
<name>A0A8J8PAA5_9EURY</name>
<keyword evidence="2" id="KW-0472">Membrane</keyword>
<dbReference type="AlphaFoldDB" id="A0A8J8PAA5"/>
<dbReference type="Proteomes" id="UP000705823">
    <property type="component" value="Unassembled WGS sequence"/>
</dbReference>
<keyword evidence="2" id="KW-1133">Transmembrane helix</keyword>
<organism evidence="3 4">
    <name type="scientific">Halonotius terrestris</name>
    <dbReference type="NCBI Taxonomy" id="2487750"/>
    <lineage>
        <taxon>Archaea</taxon>
        <taxon>Methanobacteriati</taxon>
        <taxon>Methanobacteriota</taxon>
        <taxon>Stenosarchaea group</taxon>
        <taxon>Halobacteria</taxon>
        <taxon>Halobacteriales</taxon>
        <taxon>Haloferacaceae</taxon>
        <taxon>Halonotius</taxon>
    </lineage>
</organism>
<accession>A0A8J8PAA5</accession>
<evidence type="ECO:0000256" key="1">
    <source>
        <dbReference type="SAM" id="MobiDB-lite"/>
    </source>
</evidence>
<reference evidence="3" key="1">
    <citation type="submission" date="2019-02" db="EMBL/GenBank/DDBJ databases">
        <title>Halonotius sp. a new haloarchaeum isolated from saline soil.</title>
        <authorList>
            <person name="Duran-Viseras A."/>
            <person name="Sanchez-Porro C."/>
            <person name="Ventosa A."/>
        </authorList>
    </citation>
    <scope>NUCLEOTIDE SEQUENCE</scope>
    <source>
        <strain evidence="3">F15B</strain>
    </source>
</reference>
<keyword evidence="2" id="KW-0812">Transmembrane</keyword>
<gene>
    <name evidence="3" type="ORF">EGH24_12435</name>
</gene>
<sequence>MGEYLPWPITAIFAVITGSSLLIAELSTWNPSGNGQQVLTTLASIQAAVFAIVFSVIILGIQLSTSRYSTRLADLFRTDIVYKKTVGVFATSLAVDVAVLTAFNHLTPYLLRFSLSYAIGLATASFFLLYFFVDRTLEQTTPEGIIKRVKQELTPSQIISDAESADNDSSETDPFLVPVSIIRSAINDRDVPAATQGLNVIDEQVGRLLKHVSTDQLREDKSVGDSVEELCKNRLHNAGEKAVEEDLDEVGTETVSTISSIGCNAVDQQHEPVAVHSSQGLSKLVGTVGFDTVSEKTRQKAVDDAGEMLKEAADAQLWDTAGTGIRLLGWRAAQSVIRRDPTAIHKLPYGSLSMNYIPDVFEQVVEAGSDNVDEDNLFNTVRRDGDNTSAVEWALWSCYASLTEVTSAFIRFEIEHGEEIVDWTFVGAGWRDCLSALTESSFNLILQQWLATLLYLEYIEFEVESGMMSGFRSVAQYDVSRELMKDTIDKILDGDLKPQNHVDRLPGRGNPVERPRSGVSVAPVSDPGYEFNDWLRQVRGRYLDITEGEGKFAQVSVESEGSDS</sequence>